<gene>
    <name evidence="1" type="ORF">HMPREF3222_01725</name>
</gene>
<accession>A0A133N589</accession>
<dbReference type="EMBL" id="LRPU01000085">
    <property type="protein sequence ID" value="KXA11456.1"/>
    <property type="molecule type" value="Genomic_DNA"/>
</dbReference>
<protein>
    <submittedName>
        <fullName evidence="1">Class IIb bacteriocin, lactobin A/cerein 7B family</fullName>
    </submittedName>
</protein>
<reference evidence="1 2" key="1">
    <citation type="submission" date="2016-01" db="EMBL/GenBank/DDBJ databases">
        <authorList>
            <person name="Oliw E.H."/>
        </authorList>
    </citation>
    <scope>NUCLEOTIDE SEQUENCE [LARGE SCALE GENOMIC DNA]</scope>
    <source>
        <strain evidence="1 2">MJR7757A</strain>
    </source>
</reference>
<evidence type="ECO:0000313" key="2">
    <source>
        <dbReference type="Proteomes" id="UP000070646"/>
    </source>
</evidence>
<evidence type="ECO:0000313" key="1">
    <source>
        <dbReference type="EMBL" id="KXA11456.1"/>
    </source>
</evidence>
<dbReference type="AlphaFoldDB" id="A0A133N589"/>
<organism evidence="1 2">
    <name type="scientific">Clostridium perfringens</name>
    <dbReference type="NCBI Taxonomy" id="1502"/>
    <lineage>
        <taxon>Bacteria</taxon>
        <taxon>Bacillati</taxon>
        <taxon>Bacillota</taxon>
        <taxon>Clostridia</taxon>
        <taxon>Eubacteriales</taxon>
        <taxon>Clostridiaceae</taxon>
        <taxon>Clostridium</taxon>
    </lineage>
</organism>
<dbReference type="Proteomes" id="UP000070646">
    <property type="component" value="Unassembled WGS sequence"/>
</dbReference>
<dbReference type="PATRIC" id="fig|1502.174.peg.1741"/>
<comment type="caution">
    <text evidence="1">The sequence shown here is derived from an EMBL/GenBank/DDBJ whole genome shotgun (WGS) entry which is preliminary data.</text>
</comment>
<sequence length="70" mass="6940">MENLNLKELENINGGHWTDVARAGLIAGGGIEMGVGMAGALAGVLTCDPLLAGAGGSAMIDGFNHISSAM</sequence>
<proteinExistence type="predicted"/>
<name>A0A133N589_CLOPF</name>
<dbReference type="RefSeq" id="WP_060795872.1">
    <property type="nucleotide sequence ID" value="NZ_KQ956227.1"/>
</dbReference>